<dbReference type="Pfam" id="PF00512">
    <property type="entry name" value="HisKA"/>
    <property type="match status" value="1"/>
</dbReference>
<feature type="domain" description="Histidine kinase" evidence="9">
    <location>
        <begin position="281"/>
        <end position="486"/>
    </location>
</feature>
<dbReference type="CDD" id="cd00130">
    <property type="entry name" value="PAS"/>
    <property type="match status" value="2"/>
</dbReference>
<keyword evidence="4" id="KW-0808">Transferase</keyword>
<protein>
    <recommendedName>
        <fullName evidence="2">histidine kinase</fullName>
        <ecNumber evidence="2">2.7.13.3</ecNumber>
    </recommendedName>
</protein>
<dbReference type="GO" id="GO:0000155">
    <property type="term" value="F:phosphorelay sensor kinase activity"/>
    <property type="evidence" value="ECO:0007669"/>
    <property type="project" value="InterPro"/>
</dbReference>
<dbReference type="InterPro" id="IPR003661">
    <property type="entry name" value="HisK_dim/P_dom"/>
</dbReference>
<dbReference type="CDD" id="cd00082">
    <property type="entry name" value="HisKA"/>
    <property type="match status" value="1"/>
</dbReference>
<comment type="catalytic activity">
    <reaction evidence="1">
        <text>ATP + protein L-histidine = ADP + protein N-phospho-L-histidine.</text>
        <dbReference type="EC" id="2.7.13.3"/>
    </reaction>
</comment>
<dbReference type="EC" id="2.7.13.3" evidence="2"/>
<dbReference type="SUPFAM" id="SSF55785">
    <property type="entry name" value="PYP-like sensor domain (PAS domain)"/>
    <property type="match status" value="2"/>
</dbReference>
<dbReference type="SUPFAM" id="SSF55874">
    <property type="entry name" value="ATPase domain of HSP90 chaperone/DNA topoisomerase II/histidine kinase"/>
    <property type="match status" value="1"/>
</dbReference>
<dbReference type="Proteomes" id="UP001527202">
    <property type="component" value="Unassembled WGS sequence"/>
</dbReference>
<sequence length="496" mass="55275">MYKTFSPDEDSESGFIAPAMIPVFAYAFKEALIGMAVVNQQGDILEVNEVLCGMLGYTRRELLGMNKDDIVCAAVGTGDWMSRWKELAATKKLQMEKRFRHKDGHWVWAMLNVSLLPGTDGSFVYYAQLQDLTSRKAMEEKLERSRQELGPLFEYNPDIVCIVDMKGHIVSINSTMRQITGYETGELAGHHCKRFIFPGDLVAAAELFEAAKSGRTGTGEFNVSRKDGSWITVEVNTLPIQVGSHVEGIYAIDKDVTRRRETEERLRTSEKLSAVGQLAAGVAHEIRNPLTALKGFTQFLQSGAEGKQEYYEIMMSELNRIDLILSELLMLAKPKASEFAWLNPELVIRHVLALLEAQAILKNVQFLTNVDGSLSGMMGAENQLKQLFVNLLKNAIEAMPDGGLITIRLQEQADKRICFAIADQGSGIPQDLIDKIGVPFYTTKDQGSGLGMMVSRKIVEEHKGTLQIESVIGEGTIVYVRLPINRESGEMEEKRK</sequence>
<feature type="domain" description="PAS" evidence="10">
    <location>
        <begin position="145"/>
        <end position="215"/>
    </location>
</feature>
<dbReference type="InterPro" id="IPR000014">
    <property type="entry name" value="PAS"/>
</dbReference>
<dbReference type="Gene3D" id="3.30.565.10">
    <property type="entry name" value="Histidine kinase-like ATPase, C-terminal domain"/>
    <property type="match status" value="1"/>
</dbReference>
<proteinExistence type="predicted"/>
<keyword evidence="7" id="KW-0067">ATP-binding</keyword>
<evidence type="ECO:0000313" key="12">
    <source>
        <dbReference type="EMBL" id="MCY9595842.1"/>
    </source>
</evidence>
<evidence type="ECO:0000313" key="13">
    <source>
        <dbReference type="EMBL" id="QAV17593.1"/>
    </source>
</evidence>
<evidence type="ECO:0000313" key="15">
    <source>
        <dbReference type="Proteomes" id="UP001527202"/>
    </source>
</evidence>
<reference evidence="13 14" key="1">
    <citation type="submission" date="2018-01" db="EMBL/GenBank/DDBJ databases">
        <title>The whole genome sequencing and assembly of Paenibacillus chitinolyticus KCCM 41400 strain.</title>
        <authorList>
            <person name="Kim J.-Y."/>
            <person name="Park M.-K."/>
            <person name="Lee Y.-J."/>
            <person name="Yi H."/>
            <person name="Bahn Y.-S."/>
            <person name="Kim J.F."/>
            <person name="Lee D.-W."/>
        </authorList>
    </citation>
    <scope>NUCLEOTIDE SEQUENCE [LARGE SCALE GENOMIC DNA]</scope>
    <source>
        <strain evidence="13 14">KCCM 41400</strain>
    </source>
</reference>
<evidence type="ECO:0000256" key="1">
    <source>
        <dbReference type="ARBA" id="ARBA00000085"/>
    </source>
</evidence>
<dbReference type="PANTHER" id="PTHR43065">
    <property type="entry name" value="SENSOR HISTIDINE KINASE"/>
    <property type="match status" value="1"/>
</dbReference>
<dbReference type="InterPro" id="IPR000700">
    <property type="entry name" value="PAS-assoc_C"/>
</dbReference>
<evidence type="ECO:0000256" key="5">
    <source>
        <dbReference type="ARBA" id="ARBA00022741"/>
    </source>
</evidence>
<accession>A0A410WTB3</accession>
<evidence type="ECO:0000256" key="3">
    <source>
        <dbReference type="ARBA" id="ARBA00022553"/>
    </source>
</evidence>
<dbReference type="InterPro" id="IPR003594">
    <property type="entry name" value="HATPase_dom"/>
</dbReference>
<dbReference type="InterPro" id="IPR001610">
    <property type="entry name" value="PAC"/>
</dbReference>
<dbReference type="Gene3D" id="1.10.287.130">
    <property type="match status" value="1"/>
</dbReference>
<dbReference type="InterPro" id="IPR005467">
    <property type="entry name" value="His_kinase_dom"/>
</dbReference>
<organism evidence="13 14">
    <name type="scientific">Paenibacillus chitinolyticus</name>
    <dbReference type="NCBI Taxonomy" id="79263"/>
    <lineage>
        <taxon>Bacteria</taxon>
        <taxon>Bacillati</taxon>
        <taxon>Bacillota</taxon>
        <taxon>Bacilli</taxon>
        <taxon>Bacillales</taxon>
        <taxon>Paenibacillaceae</taxon>
        <taxon>Paenibacillus</taxon>
    </lineage>
</organism>
<gene>
    <name evidence="12" type="ORF">M5X16_08660</name>
    <name evidence="13" type="ORF">PC41400_07905</name>
</gene>
<keyword evidence="6 13" id="KW-0418">Kinase</keyword>
<dbReference type="OrthoDB" id="9815750at2"/>
<keyword evidence="5" id="KW-0547">Nucleotide-binding</keyword>
<dbReference type="SUPFAM" id="SSF47384">
    <property type="entry name" value="Homodimeric domain of signal transducing histidine kinase"/>
    <property type="match status" value="1"/>
</dbReference>
<evidence type="ECO:0000256" key="8">
    <source>
        <dbReference type="ARBA" id="ARBA00023012"/>
    </source>
</evidence>
<dbReference type="SMART" id="SM00388">
    <property type="entry name" value="HisKA"/>
    <property type="match status" value="1"/>
</dbReference>
<dbReference type="EMBL" id="JAMDMJ010000008">
    <property type="protein sequence ID" value="MCY9595842.1"/>
    <property type="molecule type" value="Genomic_DNA"/>
</dbReference>
<dbReference type="PROSITE" id="PS50113">
    <property type="entry name" value="PAC"/>
    <property type="match status" value="2"/>
</dbReference>
<feature type="domain" description="PAS" evidence="10">
    <location>
        <begin position="35"/>
        <end position="66"/>
    </location>
</feature>
<dbReference type="SMART" id="SM00091">
    <property type="entry name" value="PAS"/>
    <property type="match status" value="2"/>
</dbReference>
<dbReference type="InterPro" id="IPR004358">
    <property type="entry name" value="Sig_transdc_His_kin-like_C"/>
</dbReference>
<evidence type="ECO:0000256" key="4">
    <source>
        <dbReference type="ARBA" id="ARBA00022679"/>
    </source>
</evidence>
<name>A0A410WTB3_9BACL</name>
<feature type="domain" description="PAC" evidence="11">
    <location>
        <begin position="93"/>
        <end position="144"/>
    </location>
</feature>
<dbReference type="Pfam" id="PF02518">
    <property type="entry name" value="HATPase_c"/>
    <property type="match status" value="1"/>
</dbReference>
<keyword evidence="8" id="KW-0902">Two-component regulatory system</keyword>
<evidence type="ECO:0000256" key="2">
    <source>
        <dbReference type="ARBA" id="ARBA00012438"/>
    </source>
</evidence>
<dbReference type="PANTHER" id="PTHR43065:SF34">
    <property type="entry name" value="SPORULATION KINASE A"/>
    <property type="match status" value="1"/>
</dbReference>
<dbReference type="SMART" id="SM00387">
    <property type="entry name" value="HATPase_c"/>
    <property type="match status" value="1"/>
</dbReference>
<reference evidence="12 15" key="2">
    <citation type="submission" date="2022-05" db="EMBL/GenBank/DDBJ databases">
        <title>Genome Sequencing of Bee-Associated Microbes.</title>
        <authorList>
            <person name="Dunlap C."/>
        </authorList>
    </citation>
    <scope>NUCLEOTIDE SEQUENCE [LARGE SCALE GENOMIC DNA]</scope>
    <source>
        <strain evidence="12 15">NRRL B-23120</strain>
    </source>
</reference>
<dbReference type="InterPro" id="IPR035965">
    <property type="entry name" value="PAS-like_dom_sf"/>
</dbReference>
<dbReference type="Gene3D" id="3.30.450.20">
    <property type="entry name" value="PAS domain"/>
    <property type="match status" value="2"/>
</dbReference>
<keyword evidence="3" id="KW-0597">Phosphoprotein</keyword>
<evidence type="ECO:0000313" key="14">
    <source>
        <dbReference type="Proteomes" id="UP000288943"/>
    </source>
</evidence>
<dbReference type="SMART" id="SM00086">
    <property type="entry name" value="PAC"/>
    <property type="match status" value="2"/>
</dbReference>
<dbReference type="InterPro" id="IPR036097">
    <property type="entry name" value="HisK_dim/P_sf"/>
</dbReference>
<dbReference type="PRINTS" id="PR00344">
    <property type="entry name" value="BCTRLSENSOR"/>
</dbReference>
<evidence type="ECO:0000259" key="11">
    <source>
        <dbReference type="PROSITE" id="PS50113"/>
    </source>
</evidence>
<evidence type="ECO:0000256" key="7">
    <source>
        <dbReference type="ARBA" id="ARBA00022840"/>
    </source>
</evidence>
<keyword evidence="15" id="KW-1185">Reference proteome</keyword>
<dbReference type="GO" id="GO:0005524">
    <property type="term" value="F:ATP binding"/>
    <property type="evidence" value="ECO:0007669"/>
    <property type="project" value="UniProtKB-KW"/>
</dbReference>
<dbReference type="KEGG" id="pchi:PC41400_07905"/>
<dbReference type="GeneID" id="95374735"/>
<dbReference type="EMBL" id="CP026520">
    <property type="protein sequence ID" value="QAV17593.1"/>
    <property type="molecule type" value="Genomic_DNA"/>
</dbReference>
<dbReference type="RefSeq" id="WP_042229142.1">
    <property type="nucleotide sequence ID" value="NZ_CP026520.1"/>
</dbReference>
<dbReference type="CDD" id="cd00075">
    <property type="entry name" value="HATPase"/>
    <property type="match status" value="1"/>
</dbReference>
<evidence type="ECO:0000259" key="10">
    <source>
        <dbReference type="PROSITE" id="PS50112"/>
    </source>
</evidence>
<dbReference type="NCBIfam" id="TIGR00229">
    <property type="entry name" value="sensory_box"/>
    <property type="match status" value="2"/>
</dbReference>
<evidence type="ECO:0000256" key="6">
    <source>
        <dbReference type="ARBA" id="ARBA00022777"/>
    </source>
</evidence>
<feature type="domain" description="PAC" evidence="11">
    <location>
        <begin position="217"/>
        <end position="268"/>
    </location>
</feature>
<dbReference type="InterPro" id="IPR036890">
    <property type="entry name" value="HATPase_C_sf"/>
</dbReference>
<evidence type="ECO:0000259" key="9">
    <source>
        <dbReference type="PROSITE" id="PS50109"/>
    </source>
</evidence>
<dbReference type="PROSITE" id="PS50109">
    <property type="entry name" value="HIS_KIN"/>
    <property type="match status" value="1"/>
</dbReference>
<dbReference type="PROSITE" id="PS50112">
    <property type="entry name" value="PAS"/>
    <property type="match status" value="2"/>
</dbReference>
<dbReference type="Proteomes" id="UP000288943">
    <property type="component" value="Chromosome"/>
</dbReference>
<dbReference type="AlphaFoldDB" id="A0A410WTB3"/>
<dbReference type="Pfam" id="PF13426">
    <property type="entry name" value="PAS_9"/>
    <property type="match status" value="2"/>
</dbReference>